<dbReference type="SMART" id="SM00220">
    <property type="entry name" value="S_TKc"/>
    <property type="match status" value="1"/>
</dbReference>
<dbReference type="SUPFAM" id="SSF48403">
    <property type="entry name" value="Ankyrin repeat"/>
    <property type="match status" value="1"/>
</dbReference>
<dbReference type="Proteomes" id="UP001447188">
    <property type="component" value="Unassembled WGS sequence"/>
</dbReference>
<dbReference type="Pfam" id="PF00069">
    <property type="entry name" value="Pkinase"/>
    <property type="match status" value="1"/>
</dbReference>
<protein>
    <submittedName>
        <fullName evidence="2">Protein kinase protein rad53</fullName>
        <ecNumber evidence="2">2.7.11.1</ecNumber>
    </submittedName>
</protein>
<name>A0ABR3G790_9PEZI</name>
<dbReference type="InterPro" id="IPR008271">
    <property type="entry name" value="Ser/Thr_kinase_AS"/>
</dbReference>
<keyword evidence="3" id="KW-1185">Reference proteome</keyword>
<accession>A0ABR3G790</accession>
<dbReference type="InterPro" id="IPR036770">
    <property type="entry name" value="Ankyrin_rpt-contain_sf"/>
</dbReference>
<dbReference type="PANTHER" id="PTHR24347">
    <property type="entry name" value="SERINE/THREONINE-PROTEIN KINASE"/>
    <property type="match status" value="1"/>
</dbReference>
<comment type="caution">
    <text evidence="2">The sequence shown here is derived from an EMBL/GenBank/DDBJ whole genome shotgun (WGS) entry which is preliminary data.</text>
</comment>
<sequence length="740" mass="82271">MSSPLPCEADRGPETLLGRYRLEVISGNDQCIEHHSENQAMARYSGEWKLIGSLGSGNFGHVLFHENTVSGEVRAVKKIMAGKREWENREMECMILVEDFPDLFVSFQCWYEHDSSTFIAMDYLPLGNLVGWCFASEARTEGIARDIIEQLLQALFVLHKLGILHRDIKPENILIASDSPLRIKLADFGLAVKTTGAQLDEGETSSWCVGTPDWASPEQKDYFNGKYTGKTDMWSAGCISHYVLTSHIPFLGRDAGDGPVVEKYNYPSWPRVQREEFYNKGDPIVARGASSAANEFLNCLIVYNPDSRMSALKALSHRWINPTGMDPVELALICGNEPLVDLFIRGGSPNPSPSRRLQVAAEKGRTEIVRRLSREVVYSRYEPGLQEVCELGLQGRHSAVVDELWSHLSMYQRTCSTMLHKKIAMFGTPKFLGKVIRYLKDNTQLRQGLNDSVIEVCAYDILFADMVKAAAGHGNIVNFEILIKSSPHQDIPDGALLEAAKGGHLKVVKRILGCYRWVFADIGDPGSSLHGNIFSQALTYASAGGHMDIVKYFVPQRIAPNQCAIDEAVANKHTAIFQYFVNALRDIYKLSPEMGFEYIKPEAVGYCDLNTLKWCPNPSSWNETLKMHVGRASCLGHLDVVEWLLEKVPPIGINRADEMHEGLAEASGAGHVDIVEFLCNKIGHVRIEIPLARAAAGGHVEVLEQLLSRRDDESSLLPALGAAQSSNQFVILLKLDNLQT</sequence>
<feature type="domain" description="Protein kinase" evidence="1">
    <location>
        <begin position="48"/>
        <end position="320"/>
    </location>
</feature>
<keyword evidence="2" id="KW-0808">Transferase</keyword>
<dbReference type="Gene3D" id="1.25.40.20">
    <property type="entry name" value="Ankyrin repeat-containing domain"/>
    <property type="match status" value="2"/>
</dbReference>
<evidence type="ECO:0000259" key="1">
    <source>
        <dbReference type="PROSITE" id="PS50011"/>
    </source>
</evidence>
<gene>
    <name evidence="2" type="primary">RAD53_6</name>
    <name evidence="2" type="ORF">Q9L58_009311</name>
</gene>
<dbReference type="EC" id="2.7.11.1" evidence="2"/>
<evidence type="ECO:0000313" key="3">
    <source>
        <dbReference type="Proteomes" id="UP001447188"/>
    </source>
</evidence>
<dbReference type="SUPFAM" id="SSF56112">
    <property type="entry name" value="Protein kinase-like (PK-like)"/>
    <property type="match status" value="1"/>
</dbReference>
<dbReference type="GO" id="GO:0004674">
    <property type="term" value="F:protein serine/threonine kinase activity"/>
    <property type="evidence" value="ECO:0007669"/>
    <property type="project" value="UniProtKB-EC"/>
</dbReference>
<proteinExistence type="predicted"/>
<reference evidence="2 3" key="1">
    <citation type="submission" date="2024-02" db="EMBL/GenBank/DDBJ databases">
        <title>Discinaceae phylogenomics.</title>
        <authorList>
            <person name="Dirks A.C."/>
            <person name="James T.Y."/>
        </authorList>
    </citation>
    <scope>NUCLEOTIDE SEQUENCE [LARGE SCALE GENOMIC DNA]</scope>
    <source>
        <strain evidence="2 3">ACD0624</strain>
    </source>
</reference>
<dbReference type="InterPro" id="IPR000719">
    <property type="entry name" value="Prot_kinase_dom"/>
</dbReference>
<dbReference type="Gene3D" id="1.10.510.10">
    <property type="entry name" value="Transferase(Phosphotransferase) domain 1"/>
    <property type="match status" value="1"/>
</dbReference>
<keyword evidence="2" id="KW-0418">Kinase</keyword>
<organism evidence="2 3">
    <name type="scientific">Discina gigas</name>
    <dbReference type="NCBI Taxonomy" id="1032678"/>
    <lineage>
        <taxon>Eukaryota</taxon>
        <taxon>Fungi</taxon>
        <taxon>Dikarya</taxon>
        <taxon>Ascomycota</taxon>
        <taxon>Pezizomycotina</taxon>
        <taxon>Pezizomycetes</taxon>
        <taxon>Pezizales</taxon>
        <taxon>Discinaceae</taxon>
        <taxon>Discina</taxon>
    </lineage>
</organism>
<evidence type="ECO:0000313" key="2">
    <source>
        <dbReference type="EMBL" id="KAL0631815.1"/>
    </source>
</evidence>
<dbReference type="PROSITE" id="PS00108">
    <property type="entry name" value="PROTEIN_KINASE_ST"/>
    <property type="match status" value="1"/>
</dbReference>
<dbReference type="InterPro" id="IPR011009">
    <property type="entry name" value="Kinase-like_dom_sf"/>
</dbReference>
<dbReference type="EMBL" id="JBBBZM010000208">
    <property type="protein sequence ID" value="KAL0631815.1"/>
    <property type="molecule type" value="Genomic_DNA"/>
</dbReference>
<dbReference type="PROSITE" id="PS50011">
    <property type="entry name" value="PROTEIN_KINASE_DOM"/>
    <property type="match status" value="1"/>
</dbReference>